<dbReference type="Gene3D" id="1.10.12.10">
    <property type="entry name" value="Lyase 2-enoyl-coa Hydratase, Chain A, domain 2"/>
    <property type="match status" value="1"/>
</dbReference>
<gene>
    <name evidence="3" type="ORF">E8M01_08125</name>
</gene>
<dbReference type="SUPFAM" id="SSF52096">
    <property type="entry name" value="ClpP/crotonase"/>
    <property type="match status" value="1"/>
</dbReference>
<keyword evidence="3" id="KW-0456">Lyase</keyword>
<dbReference type="PANTHER" id="PTHR42964">
    <property type="entry name" value="ENOYL-COA HYDRATASE"/>
    <property type="match status" value="1"/>
</dbReference>
<dbReference type="NCBIfam" id="NF004781">
    <property type="entry name" value="PRK06127.1"/>
    <property type="match status" value="1"/>
</dbReference>
<dbReference type="InterPro" id="IPR001753">
    <property type="entry name" value="Enoyl-CoA_hydra/iso"/>
</dbReference>
<evidence type="ECO:0000313" key="3">
    <source>
        <dbReference type="EMBL" id="QCI64215.1"/>
    </source>
</evidence>
<dbReference type="RefSeq" id="WP_136959671.1">
    <property type="nucleotide sequence ID" value="NZ_CP039690.1"/>
</dbReference>
<organism evidence="3 4">
    <name type="scientific">Phreatobacter stygius</name>
    <dbReference type="NCBI Taxonomy" id="1940610"/>
    <lineage>
        <taxon>Bacteria</taxon>
        <taxon>Pseudomonadati</taxon>
        <taxon>Pseudomonadota</taxon>
        <taxon>Alphaproteobacteria</taxon>
        <taxon>Hyphomicrobiales</taxon>
        <taxon>Phreatobacteraceae</taxon>
        <taxon>Phreatobacter</taxon>
    </lineage>
</organism>
<dbReference type="Pfam" id="PF00378">
    <property type="entry name" value="ECH_1"/>
    <property type="match status" value="1"/>
</dbReference>
<reference evidence="3 4" key="1">
    <citation type="submission" date="2019-04" db="EMBL/GenBank/DDBJ databases">
        <title>Phreatobacter aquaticus sp. nov.</title>
        <authorList>
            <person name="Choi A."/>
        </authorList>
    </citation>
    <scope>NUCLEOTIDE SEQUENCE [LARGE SCALE GENOMIC DNA]</scope>
    <source>
        <strain evidence="3 4">KCTC 52518</strain>
    </source>
</reference>
<dbReference type="CDD" id="cd06558">
    <property type="entry name" value="crotonase-like"/>
    <property type="match status" value="1"/>
</dbReference>
<dbReference type="InterPro" id="IPR051683">
    <property type="entry name" value="Enoyl-CoA_Hydratase/Isomerase"/>
</dbReference>
<dbReference type="GO" id="GO:0004300">
    <property type="term" value="F:enoyl-CoA hydratase activity"/>
    <property type="evidence" value="ECO:0007669"/>
    <property type="project" value="UniProtKB-EC"/>
</dbReference>
<evidence type="ECO:0000256" key="1">
    <source>
        <dbReference type="ARBA" id="ARBA00005254"/>
    </source>
</evidence>
<keyword evidence="4" id="KW-1185">Reference proteome</keyword>
<dbReference type="EMBL" id="CP039690">
    <property type="protein sequence ID" value="QCI64215.1"/>
    <property type="molecule type" value="Genomic_DNA"/>
</dbReference>
<evidence type="ECO:0000313" key="4">
    <source>
        <dbReference type="Proteomes" id="UP000298781"/>
    </source>
</evidence>
<dbReference type="AlphaFoldDB" id="A0A4D7AXK5"/>
<name>A0A4D7AXK5_9HYPH</name>
<dbReference type="InterPro" id="IPR018376">
    <property type="entry name" value="Enoyl-CoA_hyd/isom_CS"/>
</dbReference>
<dbReference type="InterPro" id="IPR029045">
    <property type="entry name" value="ClpP/crotonase-like_dom_sf"/>
</dbReference>
<dbReference type="GO" id="GO:0008300">
    <property type="term" value="P:isoprenoid catabolic process"/>
    <property type="evidence" value="ECO:0007669"/>
    <property type="project" value="TreeGrafter"/>
</dbReference>
<proteinExistence type="inferred from homology"/>
<dbReference type="PANTHER" id="PTHR42964:SF1">
    <property type="entry name" value="POLYKETIDE BIOSYNTHESIS ENOYL-COA HYDRATASE PKSH-RELATED"/>
    <property type="match status" value="1"/>
</dbReference>
<dbReference type="Gene3D" id="3.90.226.10">
    <property type="entry name" value="2-enoyl-CoA Hydratase, Chain A, domain 1"/>
    <property type="match status" value="1"/>
</dbReference>
<dbReference type="PROSITE" id="PS00166">
    <property type="entry name" value="ENOYL_COA_HYDRATASE"/>
    <property type="match status" value="1"/>
</dbReference>
<dbReference type="EC" id="4.2.1.17" evidence="3"/>
<evidence type="ECO:0000256" key="2">
    <source>
        <dbReference type="RuleBase" id="RU003707"/>
    </source>
</evidence>
<protein>
    <submittedName>
        <fullName evidence="3">Enoyl-CoA hydratase</fullName>
        <ecNumber evidence="3">4.2.1.17</ecNumber>
    </submittedName>
</protein>
<dbReference type="Proteomes" id="UP000298781">
    <property type="component" value="Chromosome"/>
</dbReference>
<accession>A0A4D7AXK5</accession>
<sequence>MDQASIQYEAAGGIARLTIDQQAKMNAMTFDMWSSVPALIKRAEDDRSVRVIVLQGAGDKAFCAGADISQFGARRTGEDAVKAYDKAVAAGMAAVHDAAKPTVAVIRGICFGGGCALALTCDLRFATADSRFRVPAARLGLGYGFSNMRMMVNKLGIGPVADIMISARILDAADGQRLGVINRAWSREAFQAEVEAYLGTVAANAPLTLAAIKRSLIELSRPEAKQDPAAVDALIAKCFDSTDYKEGQKAFLEKRLPNFIGE</sequence>
<comment type="similarity">
    <text evidence="1 2">Belongs to the enoyl-CoA hydratase/isomerase family.</text>
</comment>
<dbReference type="OrthoDB" id="9795727at2"/>
<dbReference type="InterPro" id="IPR014748">
    <property type="entry name" value="Enoyl-CoA_hydra_C"/>
</dbReference>
<dbReference type="KEGG" id="pstg:E8M01_08125"/>